<dbReference type="InterPro" id="IPR003195">
    <property type="entry name" value="TFIID_TAF13"/>
</dbReference>
<keyword evidence="4" id="KW-0539">Nucleus</keyword>
<dbReference type="PANTHER" id="PTHR11380">
    <property type="entry name" value="TRANSCRIPTION INITIATION FACTOR TFIID/SUPT3-RELATED"/>
    <property type="match status" value="1"/>
</dbReference>
<evidence type="ECO:0000256" key="3">
    <source>
        <dbReference type="ARBA" id="ARBA00023163"/>
    </source>
</evidence>
<keyword evidence="2" id="KW-0805">Transcription regulation</keyword>
<proteinExistence type="inferred from homology"/>
<dbReference type="Pfam" id="PF02269">
    <property type="entry name" value="TFIID-18kDa"/>
    <property type="match status" value="1"/>
</dbReference>
<dbReference type="PANTHER" id="PTHR11380:SF16">
    <property type="entry name" value="TRANSCRIPTION INITIATION PROTEIN SPT3 HOMOLOG"/>
    <property type="match status" value="1"/>
</dbReference>
<reference evidence="6" key="1">
    <citation type="journal article" date="2021" name="Nat. Commun.">
        <title>Genetic determinants of endophytism in the Arabidopsis root mycobiome.</title>
        <authorList>
            <person name="Mesny F."/>
            <person name="Miyauchi S."/>
            <person name="Thiergart T."/>
            <person name="Pickel B."/>
            <person name="Atanasova L."/>
            <person name="Karlsson M."/>
            <person name="Huettel B."/>
            <person name="Barry K.W."/>
            <person name="Haridas S."/>
            <person name="Chen C."/>
            <person name="Bauer D."/>
            <person name="Andreopoulos W."/>
            <person name="Pangilinan J."/>
            <person name="LaButti K."/>
            <person name="Riley R."/>
            <person name="Lipzen A."/>
            <person name="Clum A."/>
            <person name="Drula E."/>
            <person name="Henrissat B."/>
            <person name="Kohler A."/>
            <person name="Grigoriev I.V."/>
            <person name="Martin F.M."/>
            <person name="Hacquard S."/>
        </authorList>
    </citation>
    <scope>NUCLEOTIDE SEQUENCE</scope>
    <source>
        <strain evidence="6">MPI-SDFR-AT-0117</strain>
    </source>
</reference>
<dbReference type="InterPro" id="IPR009072">
    <property type="entry name" value="Histone-fold"/>
</dbReference>
<comment type="caution">
    <text evidence="6">The sequence shown here is derived from an EMBL/GenBank/DDBJ whole genome shotgun (WGS) entry which is preliminary data.</text>
</comment>
<gene>
    <name evidence="6" type="ORF">F5X68DRAFT_244148</name>
</gene>
<dbReference type="OrthoDB" id="66982at2759"/>
<evidence type="ECO:0000313" key="7">
    <source>
        <dbReference type="Proteomes" id="UP000770015"/>
    </source>
</evidence>
<accession>A0A9P8VL37</accession>
<keyword evidence="7" id="KW-1185">Reference proteome</keyword>
<dbReference type="SUPFAM" id="SSF47113">
    <property type="entry name" value="Histone-fold"/>
    <property type="match status" value="1"/>
</dbReference>
<dbReference type="CDD" id="cd22926">
    <property type="entry name" value="HFD_SPT3"/>
    <property type="match status" value="1"/>
</dbReference>
<evidence type="ECO:0000256" key="2">
    <source>
        <dbReference type="ARBA" id="ARBA00023015"/>
    </source>
</evidence>
<organism evidence="6 7">
    <name type="scientific">Plectosphaerella plurivora</name>
    <dbReference type="NCBI Taxonomy" id="936078"/>
    <lineage>
        <taxon>Eukaryota</taxon>
        <taxon>Fungi</taxon>
        <taxon>Dikarya</taxon>
        <taxon>Ascomycota</taxon>
        <taxon>Pezizomycotina</taxon>
        <taxon>Sordariomycetes</taxon>
        <taxon>Hypocreomycetidae</taxon>
        <taxon>Glomerellales</taxon>
        <taxon>Plectosphaerellaceae</taxon>
        <taxon>Plectosphaerella</taxon>
    </lineage>
</organism>
<dbReference type="GO" id="GO:0000124">
    <property type="term" value="C:SAGA complex"/>
    <property type="evidence" value="ECO:0007669"/>
    <property type="project" value="TreeGrafter"/>
</dbReference>
<dbReference type="GO" id="GO:0006366">
    <property type="term" value="P:transcription by RNA polymerase II"/>
    <property type="evidence" value="ECO:0007669"/>
    <property type="project" value="InterPro"/>
</dbReference>
<dbReference type="GO" id="GO:0005634">
    <property type="term" value="C:nucleus"/>
    <property type="evidence" value="ECO:0007669"/>
    <property type="project" value="UniProtKB-SubCell"/>
</dbReference>
<evidence type="ECO:0000256" key="5">
    <source>
        <dbReference type="ARBA" id="ARBA00061274"/>
    </source>
</evidence>
<name>A0A9P8VL37_9PEZI</name>
<evidence type="ECO:0000256" key="1">
    <source>
        <dbReference type="ARBA" id="ARBA00004123"/>
    </source>
</evidence>
<dbReference type="AlphaFoldDB" id="A0A9P8VL37"/>
<dbReference type="GO" id="GO:0046982">
    <property type="term" value="F:protein heterodimerization activity"/>
    <property type="evidence" value="ECO:0007669"/>
    <property type="project" value="InterPro"/>
</dbReference>
<comment type="similarity">
    <text evidence="5">Belongs to the SPT3 family.</text>
</comment>
<dbReference type="EMBL" id="JAGSXJ010000002">
    <property type="protein sequence ID" value="KAH6695502.1"/>
    <property type="molecule type" value="Genomic_DNA"/>
</dbReference>
<protein>
    <submittedName>
        <fullName evidence="6">Transcription initiation factor IID, 18kD subunit-domain-containing protein</fullName>
    </submittedName>
</protein>
<dbReference type="Proteomes" id="UP000770015">
    <property type="component" value="Unassembled WGS sequence"/>
</dbReference>
<keyword evidence="3" id="KW-0804">Transcription</keyword>
<evidence type="ECO:0000313" key="6">
    <source>
        <dbReference type="EMBL" id="KAH6695502.1"/>
    </source>
</evidence>
<evidence type="ECO:0000256" key="4">
    <source>
        <dbReference type="ARBA" id="ARBA00023242"/>
    </source>
</evidence>
<dbReference type="GO" id="GO:0003712">
    <property type="term" value="F:transcription coregulator activity"/>
    <property type="evidence" value="ECO:0007669"/>
    <property type="project" value="TreeGrafter"/>
</dbReference>
<sequence length="300" mass="33921">MTAKPPLFKEEIQQYSQMMYIAGETQDVSEEVTTLIEDIIHGQVVHMLTTARDLAFRRGSRIFTVADLVFQFRHDAARVDRLRTFLVWKVIRKSAKSDDDKEIPEDEEPDVEVAPGMKAVPSVNFPWELPSFFAEQVPDADDGAVEALTSASTLEKLQRNDRKTQDMTVDEYATWCECRHASFTWRKIKRFRTWSGLGVIAEHRLGDDVPDVLGFITAEMVKTLTTEALVAQMEEGRGLDVVARNGPVKEGLFGGVQRSRNPVGARHVRIAFQRLQAVPKKQKAILTSTRLPVRQGLKLI</sequence>
<comment type="subcellular location">
    <subcellularLocation>
        <location evidence="1">Nucleus</location>
    </subcellularLocation>
</comment>